<keyword evidence="2" id="KW-0028">Amino-acid biosynthesis</keyword>
<organism evidence="7 8">
    <name type="scientific">Sulfobacillus benefaciens</name>
    <dbReference type="NCBI Taxonomy" id="453960"/>
    <lineage>
        <taxon>Bacteria</taxon>
        <taxon>Bacillati</taxon>
        <taxon>Bacillota</taxon>
        <taxon>Clostridia</taxon>
        <taxon>Eubacteriales</taxon>
        <taxon>Clostridiales Family XVII. Incertae Sedis</taxon>
        <taxon>Sulfobacillus</taxon>
    </lineage>
</organism>
<feature type="domain" description="Semialdehyde dehydrogenase NAD-binding" evidence="6">
    <location>
        <begin position="29"/>
        <end position="153"/>
    </location>
</feature>
<dbReference type="GO" id="GO:0051287">
    <property type="term" value="F:NAD binding"/>
    <property type="evidence" value="ECO:0007669"/>
    <property type="project" value="InterPro"/>
</dbReference>
<dbReference type="Gene3D" id="3.30.360.10">
    <property type="entry name" value="Dihydrodipicolinate Reductase, domain 2"/>
    <property type="match status" value="1"/>
</dbReference>
<dbReference type="InterPro" id="IPR023013">
    <property type="entry name" value="AGPR_AS"/>
</dbReference>
<dbReference type="Pfam" id="PF22698">
    <property type="entry name" value="Semialdhyde_dhC_1"/>
    <property type="match status" value="1"/>
</dbReference>
<dbReference type="SUPFAM" id="SSF55347">
    <property type="entry name" value="Glyceraldehyde-3-phosphate dehydrogenase-like, C-terminal domain"/>
    <property type="match status" value="1"/>
</dbReference>
<dbReference type="PANTHER" id="PTHR32338:SF10">
    <property type="entry name" value="N-ACETYL-GAMMA-GLUTAMYL-PHOSPHATE REDUCTASE, CHLOROPLASTIC-RELATED"/>
    <property type="match status" value="1"/>
</dbReference>
<evidence type="ECO:0000256" key="4">
    <source>
        <dbReference type="ARBA" id="ARBA00023002"/>
    </source>
</evidence>
<evidence type="ECO:0000256" key="5">
    <source>
        <dbReference type="PROSITE-ProRule" id="PRU10010"/>
    </source>
</evidence>
<evidence type="ECO:0000256" key="3">
    <source>
        <dbReference type="ARBA" id="ARBA00022857"/>
    </source>
</evidence>
<evidence type="ECO:0000256" key="1">
    <source>
        <dbReference type="ARBA" id="ARBA00022571"/>
    </source>
</evidence>
<feature type="non-terminal residue" evidence="7">
    <location>
        <position position="233"/>
    </location>
</feature>
<dbReference type="PANTHER" id="PTHR32338">
    <property type="entry name" value="N-ACETYL-GAMMA-GLUTAMYL-PHOSPHATE REDUCTASE, CHLOROPLASTIC-RELATED-RELATED"/>
    <property type="match status" value="1"/>
</dbReference>
<dbReference type="AlphaFoldDB" id="A0A2T2XLQ0"/>
<dbReference type="InterPro" id="IPR050085">
    <property type="entry name" value="AGPR"/>
</dbReference>
<name>A0A2T2XLQ0_9FIRM</name>
<dbReference type="PROSITE" id="PS01224">
    <property type="entry name" value="ARGC"/>
    <property type="match status" value="1"/>
</dbReference>
<dbReference type="EMBL" id="PXYW01000001">
    <property type="protein sequence ID" value="PSR35419.1"/>
    <property type="molecule type" value="Genomic_DNA"/>
</dbReference>
<dbReference type="GO" id="GO:0003942">
    <property type="term" value="F:N-acetyl-gamma-glutamyl-phosphate reductase activity"/>
    <property type="evidence" value="ECO:0007669"/>
    <property type="project" value="InterPro"/>
</dbReference>
<gene>
    <name evidence="7" type="ORF">C7B46_00025</name>
</gene>
<sequence>MIHFTGCPSFYCIKFPEIVYLYDEVTRVKVAIVGATGYAGQELMRIVQRHPHWELVAATARQDVGASVSEWFARSGWRGQLVPLESVADAEPDLVFNALPAGAATDWVARFAAMGIRVVDLSADFRFSDQTRYESAYGPHPAPYALSISVGGYADDPHMDYRDAWIVGNPGCYPTGFFSLMGPLARAGISLPQLFVDGKSGVTGAGRTPELRLMMAEMSENVEPYSMPGKHRH</sequence>
<feature type="active site" evidence="5">
    <location>
        <position position="172"/>
    </location>
</feature>
<comment type="caution">
    <text evidence="7">The sequence shown here is derived from an EMBL/GenBank/DDBJ whole genome shotgun (WGS) entry which is preliminary data.</text>
</comment>
<evidence type="ECO:0000313" key="7">
    <source>
        <dbReference type="EMBL" id="PSR35419.1"/>
    </source>
</evidence>
<proteinExistence type="predicted"/>
<keyword evidence="3" id="KW-0521">NADP</keyword>
<dbReference type="CDD" id="cd17895">
    <property type="entry name" value="AGPR_1_N"/>
    <property type="match status" value="1"/>
</dbReference>
<accession>A0A2T2XLQ0</accession>
<dbReference type="InterPro" id="IPR058924">
    <property type="entry name" value="AGPR_dimerisation_dom"/>
</dbReference>
<dbReference type="Pfam" id="PF01118">
    <property type="entry name" value="Semialdhyde_dh"/>
    <property type="match status" value="1"/>
</dbReference>
<dbReference type="SUPFAM" id="SSF51735">
    <property type="entry name" value="NAD(P)-binding Rossmann-fold domains"/>
    <property type="match status" value="1"/>
</dbReference>
<keyword evidence="1" id="KW-0055">Arginine biosynthesis</keyword>
<evidence type="ECO:0000313" key="8">
    <source>
        <dbReference type="Proteomes" id="UP000242972"/>
    </source>
</evidence>
<dbReference type="Gene3D" id="3.40.50.720">
    <property type="entry name" value="NAD(P)-binding Rossmann-like Domain"/>
    <property type="match status" value="1"/>
</dbReference>
<dbReference type="InterPro" id="IPR000534">
    <property type="entry name" value="Semialdehyde_DH_NAD-bd"/>
</dbReference>
<dbReference type="SMART" id="SM00859">
    <property type="entry name" value="Semialdhyde_dh"/>
    <property type="match status" value="1"/>
</dbReference>
<evidence type="ECO:0000259" key="6">
    <source>
        <dbReference type="SMART" id="SM00859"/>
    </source>
</evidence>
<protein>
    <recommendedName>
        <fullName evidence="6">Semialdehyde dehydrogenase NAD-binding domain-containing protein</fullName>
    </recommendedName>
</protein>
<dbReference type="InterPro" id="IPR036291">
    <property type="entry name" value="NAD(P)-bd_dom_sf"/>
</dbReference>
<evidence type="ECO:0000256" key="2">
    <source>
        <dbReference type="ARBA" id="ARBA00022605"/>
    </source>
</evidence>
<dbReference type="Proteomes" id="UP000242972">
    <property type="component" value="Unassembled WGS sequence"/>
</dbReference>
<dbReference type="GO" id="GO:0006526">
    <property type="term" value="P:L-arginine biosynthetic process"/>
    <property type="evidence" value="ECO:0007669"/>
    <property type="project" value="UniProtKB-KW"/>
</dbReference>
<keyword evidence="4" id="KW-0560">Oxidoreductase</keyword>
<reference evidence="7 8" key="1">
    <citation type="journal article" date="2014" name="BMC Genomics">
        <title>Comparison of environmental and isolate Sulfobacillus genomes reveals diverse carbon, sulfur, nitrogen, and hydrogen metabolisms.</title>
        <authorList>
            <person name="Justice N.B."/>
            <person name="Norman A."/>
            <person name="Brown C.T."/>
            <person name="Singh A."/>
            <person name="Thomas B.C."/>
            <person name="Banfield J.F."/>
        </authorList>
    </citation>
    <scope>NUCLEOTIDE SEQUENCE [LARGE SCALE GENOMIC DNA]</scope>
    <source>
        <strain evidence="7">AMDSBA4</strain>
    </source>
</reference>